<evidence type="ECO:0000313" key="11">
    <source>
        <dbReference type="EMBL" id="MBD2870578.1"/>
    </source>
</evidence>
<evidence type="ECO:0000256" key="1">
    <source>
        <dbReference type="ARBA" id="ARBA00004496"/>
    </source>
</evidence>
<dbReference type="InterPro" id="IPR001789">
    <property type="entry name" value="Sig_transdc_resp-reg_receiver"/>
</dbReference>
<dbReference type="PRINTS" id="PR00032">
    <property type="entry name" value="HTHARAC"/>
</dbReference>
<evidence type="ECO:0000256" key="8">
    <source>
        <dbReference type="PROSITE-ProRule" id="PRU00169"/>
    </source>
</evidence>
<name>A0A927CPT4_9BACL</name>
<dbReference type="SMART" id="SM00448">
    <property type="entry name" value="REC"/>
    <property type="match status" value="1"/>
</dbReference>
<comment type="subcellular location">
    <subcellularLocation>
        <location evidence="1">Cytoplasm</location>
    </subcellularLocation>
</comment>
<keyword evidence="6" id="KW-0238">DNA-binding</keyword>
<dbReference type="InterPro" id="IPR051552">
    <property type="entry name" value="HptR"/>
</dbReference>
<dbReference type="RefSeq" id="WP_190863624.1">
    <property type="nucleotide sequence ID" value="NZ_JACXIY010000022.1"/>
</dbReference>
<evidence type="ECO:0000313" key="12">
    <source>
        <dbReference type="Proteomes" id="UP000632125"/>
    </source>
</evidence>
<dbReference type="SUPFAM" id="SSF46689">
    <property type="entry name" value="Homeodomain-like"/>
    <property type="match status" value="2"/>
</dbReference>
<dbReference type="InterPro" id="IPR009057">
    <property type="entry name" value="Homeodomain-like_sf"/>
</dbReference>
<evidence type="ECO:0000259" key="10">
    <source>
        <dbReference type="PROSITE" id="PS50110"/>
    </source>
</evidence>
<dbReference type="PROSITE" id="PS01124">
    <property type="entry name" value="HTH_ARAC_FAMILY_2"/>
    <property type="match status" value="1"/>
</dbReference>
<gene>
    <name evidence="11" type="ORF">IDH41_18510</name>
</gene>
<dbReference type="Gene3D" id="3.40.50.2300">
    <property type="match status" value="1"/>
</dbReference>
<dbReference type="CDD" id="cd17536">
    <property type="entry name" value="REC_YesN-like"/>
    <property type="match status" value="1"/>
</dbReference>
<keyword evidence="2" id="KW-0963">Cytoplasm</keyword>
<keyword evidence="5" id="KW-0805">Transcription regulation</keyword>
<organism evidence="11 12">
    <name type="scientific">Paenibacillus arenilitoris</name>
    <dbReference type="NCBI Taxonomy" id="2772299"/>
    <lineage>
        <taxon>Bacteria</taxon>
        <taxon>Bacillati</taxon>
        <taxon>Bacillota</taxon>
        <taxon>Bacilli</taxon>
        <taxon>Bacillales</taxon>
        <taxon>Paenibacillaceae</taxon>
        <taxon>Paenibacillus</taxon>
    </lineage>
</organism>
<dbReference type="InterPro" id="IPR011006">
    <property type="entry name" value="CheY-like_superfamily"/>
</dbReference>
<dbReference type="PANTHER" id="PTHR42713">
    <property type="entry name" value="HISTIDINE KINASE-RELATED"/>
    <property type="match status" value="1"/>
</dbReference>
<comment type="caution">
    <text evidence="11">The sequence shown here is derived from an EMBL/GenBank/DDBJ whole genome shotgun (WGS) entry which is preliminary data.</text>
</comment>
<protein>
    <submittedName>
        <fullName evidence="11">Response regulator</fullName>
    </submittedName>
</protein>
<dbReference type="GO" id="GO:0000160">
    <property type="term" value="P:phosphorelay signal transduction system"/>
    <property type="evidence" value="ECO:0007669"/>
    <property type="project" value="UniProtKB-KW"/>
</dbReference>
<keyword evidence="4" id="KW-0902">Two-component regulatory system</keyword>
<dbReference type="GO" id="GO:0005737">
    <property type="term" value="C:cytoplasm"/>
    <property type="evidence" value="ECO:0007669"/>
    <property type="project" value="UniProtKB-SubCell"/>
</dbReference>
<dbReference type="AlphaFoldDB" id="A0A927CPT4"/>
<evidence type="ECO:0000256" key="5">
    <source>
        <dbReference type="ARBA" id="ARBA00023015"/>
    </source>
</evidence>
<dbReference type="InterPro" id="IPR020449">
    <property type="entry name" value="Tscrpt_reg_AraC-type_HTH"/>
</dbReference>
<keyword evidence="12" id="KW-1185">Reference proteome</keyword>
<dbReference type="PANTHER" id="PTHR42713:SF3">
    <property type="entry name" value="TRANSCRIPTIONAL REGULATORY PROTEIN HPTR"/>
    <property type="match status" value="1"/>
</dbReference>
<evidence type="ECO:0000256" key="3">
    <source>
        <dbReference type="ARBA" id="ARBA00022553"/>
    </source>
</evidence>
<feature type="modified residue" description="4-aspartylphosphate" evidence="8">
    <location>
        <position position="55"/>
    </location>
</feature>
<feature type="domain" description="Response regulatory" evidence="10">
    <location>
        <begin position="3"/>
        <end position="120"/>
    </location>
</feature>
<accession>A0A927CPT4</accession>
<dbReference type="Pfam" id="PF00072">
    <property type="entry name" value="Response_reg"/>
    <property type="match status" value="1"/>
</dbReference>
<reference evidence="11" key="1">
    <citation type="submission" date="2020-09" db="EMBL/GenBank/DDBJ databases">
        <title>A novel bacterium of genus Paenibacillus, isolated from South China Sea.</title>
        <authorList>
            <person name="Huang H."/>
            <person name="Mo K."/>
            <person name="Hu Y."/>
        </authorList>
    </citation>
    <scope>NUCLEOTIDE SEQUENCE</scope>
    <source>
        <strain evidence="11">IB182493</strain>
    </source>
</reference>
<dbReference type="Gene3D" id="1.10.10.60">
    <property type="entry name" value="Homeodomain-like"/>
    <property type="match status" value="2"/>
</dbReference>
<feature type="domain" description="HTH araC/xylS-type" evidence="9">
    <location>
        <begin position="431"/>
        <end position="529"/>
    </location>
</feature>
<evidence type="ECO:0000256" key="6">
    <source>
        <dbReference type="ARBA" id="ARBA00023125"/>
    </source>
</evidence>
<keyword evidence="7" id="KW-0804">Transcription</keyword>
<dbReference type="GO" id="GO:0003700">
    <property type="term" value="F:DNA-binding transcription factor activity"/>
    <property type="evidence" value="ECO:0007669"/>
    <property type="project" value="InterPro"/>
</dbReference>
<sequence>MYKVLIVDDVREIRTGIRLRVEWNRFHFEVAGEAGNGEEALERLLEEPYDVVITDIQMPVMNGLALLRECSSSYPHIRLIVLSGYDDFAYVKTAIQCGAADYLLKPVVTEELEQLLERVGKQLDEDNVKKTAETELRRKLADRVPAMREQFVLQLIKEDGLSAAETRRRAGELGMGAWLDGGTGARILSAELRVPDNRFERVSERPELMRTAFQLMCREIAQKSLEPIIAFYDMNYPAMVHFFAAFADEDRLVAFASKLQRDIHHFLRVGVVAGIGQAIPDASRMKNGYATSLLALSRIRLDTHSHIGFAHDSEQDRELPSDLEKRITAALEKGNGAAYASLVDELLRETESYSKFSFNLAVLKVMFAVSAVVRKFRIEDARIEEALWDGQQALWKLEAAESVKSRLLLLGGIIADQVNRVKRSRSDEIVDAVCRYMDDNYGEEISLAGFAEQYRINTAYLSDVFHKQTGKTYSEYLLDVRMRHAEALLREGRLSISDVALRVGFSNLSYFSTIFKRTHGVRPADFRKNQKKL</sequence>
<evidence type="ECO:0000256" key="2">
    <source>
        <dbReference type="ARBA" id="ARBA00022490"/>
    </source>
</evidence>
<keyword evidence="3 8" id="KW-0597">Phosphoprotein</keyword>
<dbReference type="Proteomes" id="UP000632125">
    <property type="component" value="Unassembled WGS sequence"/>
</dbReference>
<dbReference type="SUPFAM" id="SSF52172">
    <property type="entry name" value="CheY-like"/>
    <property type="match status" value="1"/>
</dbReference>
<dbReference type="GO" id="GO:0043565">
    <property type="term" value="F:sequence-specific DNA binding"/>
    <property type="evidence" value="ECO:0007669"/>
    <property type="project" value="InterPro"/>
</dbReference>
<dbReference type="PROSITE" id="PS50110">
    <property type="entry name" value="RESPONSE_REGULATORY"/>
    <property type="match status" value="1"/>
</dbReference>
<dbReference type="Pfam" id="PF12833">
    <property type="entry name" value="HTH_18"/>
    <property type="match status" value="1"/>
</dbReference>
<dbReference type="EMBL" id="JACXIY010000022">
    <property type="protein sequence ID" value="MBD2870578.1"/>
    <property type="molecule type" value="Genomic_DNA"/>
</dbReference>
<dbReference type="SMART" id="SM00342">
    <property type="entry name" value="HTH_ARAC"/>
    <property type="match status" value="1"/>
</dbReference>
<dbReference type="InterPro" id="IPR018060">
    <property type="entry name" value="HTH_AraC"/>
</dbReference>
<evidence type="ECO:0000256" key="4">
    <source>
        <dbReference type="ARBA" id="ARBA00023012"/>
    </source>
</evidence>
<evidence type="ECO:0000259" key="9">
    <source>
        <dbReference type="PROSITE" id="PS01124"/>
    </source>
</evidence>
<proteinExistence type="predicted"/>
<evidence type="ECO:0000256" key="7">
    <source>
        <dbReference type="ARBA" id="ARBA00023163"/>
    </source>
</evidence>